<evidence type="ECO:0008006" key="3">
    <source>
        <dbReference type="Google" id="ProtNLM"/>
    </source>
</evidence>
<accession>A0A4Q2RHV6</accession>
<dbReference type="Proteomes" id="UP000289411">
    <property type="component" value="Unassembled WGS sequence"/>
</dbReference>
<proteinExistence type="predicted"/>
<keyword evidence="2" id="KW-1185">Reference proteome</keyword>
<evidence type="ECO:0000313" key="2">
    <source>
        <dbReference type="Proteomes" id="UP000289411"/>
    </source>
</evidence>
<name>A0A4Q2RHV6_9HYPH</name>
<organism evidence="1 2">
    <name type="scientific">Lichenibacterium ramalinae</name>
    <dbReference type="NCBI Taxonomy" id="2316527"/>
    <lineage>
        <taxon>Bacteria</taxon>
        <taxon>Pseudomonadati</taxon>
        <taxon>Pseudomonadota</taxon>
        <taxon>Alphaproteobacteria</taxon>
        <taxon>Hyphomicrobiales</taxon>
        <taxon>Lichenihabitantaceae</taxon>
        <taxon>Lichenibacterium</taxon>
    </lineage>
</organism>
<dbReference type="OrthoDB" id="8143322at2"/>
<dbReference type="EMBL" id="QYBC01000004">
    <property type="protein sequence ID" value="RYB06344.1"/>
    <property type="molecule type" value="Genomic_DNA"/>
</dbReference>
<sequence length="393" mass="40263">MDIQISYDASTTSAPSWFKSAVAYVVAQYDALITNPISLTIAMGWGEENGAAIKAGTLAQNQSSGTYLSYAAFTAALKNSATTGTDQAAYAALPAADPTNGGQFYVPLALQKAIGTQPGSTPGTVDGYVGLDSSRQYTFSPGGQIAAGTYDVISVLEHEFSEVFGRVGYLGGSTPNVYGPADLFRYTGAGQRDTTPGAGSFSVDGQTMLQAFNNPLGGGDVADWASSVYGDTFGDTTAGLASHFSSTDYALLDVLGYSVNGQAMAATATSLSAAAAPAAASADGGSATATGSSPHRIVASYDGEVSGTGNADTFVFRAHPGQAWVQDFQALGADHDVLSFSKQNFSSVADILRHTTMSGGDAVVHVSTTESVEIFGVTKAQLRQNMSTLSLHA</sequence>
<dbReference type="AlphaFoldDB" id="A0A4Q2RHV6"/>
<dbReference type="NCBIfam" id="NF038122">
    <property type="entry name" value="metallo_LGF"/>
    <property type="match status" value="1"/>
</dbReference>
<gene>
    <name evidence="1" type="ORF">D3272_06215</name>
</gene>
<reference evidence="1 2" key="1">
    <citation type="submission" date="2018-09" db="EMBL/GenBank/DDBJ databases">
        <authorList>
            <person name="Grouzdev D.S."/>
            <person name="Krutkina M.S."/>
        </authorList>
    </citation>
    <scope>NUCLEOTIDE SEQUENCE [LARGE SCALE GENOMIC DNA]</scope>
    <source>
        <strain evidence="1 2">RmlP001</strain>
    </source>
</reference>
<evidence type="ECO:0000313" key="1">
    <source>
        <dbReference type="EMBL" id="RYB06344.1"/>
    </source>
</evidence>
<reference evidence="1 2" key="2">
    <citation type="submission" date="2019-02" db="EMBL/GenBank/DDBJ databases">
        <title>'Lichenibacterium ramalinii' gen. nov. sp. nov., 'Lichenibacterium minor' gen. nov. sp. nov.</title>
        <authorList>
            <person name="Pankratov T."/>
        </authorList>
    </citation>
    <scope>NUCLEOTIDE SEQUENCE [LARGE SCALE GENOMIC DNA]</scope>
    <source>
        <strain evidence="1 2">RmlP001</strain>
    </source>
</reference>
<comment type="caution">
    <text evidence="1">The sequence shown here is derived from an EMBL/GenBank/DDBJ whole genome shotgun (WGS) entry which is preliminary data.</text>
</comment>
<protein>
    <recommendedName>
        <fullName evidence="3">Calcium-binding protein</fullName>
    </recommendedName>
</protein>